<dbReference type="RefSeq" id="WP_213497991.1">
    <property type="nucleotide sequence ID" value="NZ_CP074694.1"/>
</dbReference>
<dbReference type="AlphaFoldDB" id="A0A8E6EZ61"/>
<evidence type="ECO:0000256" key="5">
    <source>
        <dbReference type="ARBA" id="ARBA00023027"/>
    </source>
</evidence>
<dbReference type="CDD" id="cd05246">
    <property type="entry name" value="dTDP_GD_SDR_e"/>
    <property type="match status" value="1"/>
</dbReference>
<dbReference type="Gene3D" id="3.90.25.10">
    <property type="entry name" value="UDP-galactose 4-epimerase, domain 1"/>
    <property type="match status" value="1"/>
</dbReference>
<evidence type="ECO:0000313" key="10">
    <source>
        <dbReference type="Proteomes" id="UP000676194"/>
    </source>
</evidence>
<evidence type="ECO:0000256" key="3">
    <source>
        <dbReference type="ARBA" id="ARBA00008178"/>
    </source>
</evidence>
<dbReference type="SUPFAM" id="SSF51735">
    <property type="entry name" value="NAD(P)-binding Rossmann-fold domains"/>
    <property type="match status" value="1"/>
</dbReference>
<evidence type="ECO:0000313" key="9">
    <source>
        <dbReference type="EMBL" id="QVL33101.1"/>
    </source>
</evidence>
<protein>
    <recommendedName>
        <fullName evidence="4 7">dTDP-glucose 4,6-dehydratase</fullName>
        <ecNumber evidence="4 7">4.2.1.46</ecNumber>
    </recommendedName>
</protein>
<dbReference type="PANTHER" id="PTHR43000">
    <property type="entry name" value="DTDP-D-GLUCOSE 4,6-DEHYDRATASE-RELATED"/>
    <property type="match status" value="1"/>
</dbReference>
<evidence type="ECO:0000256" key="7">
    <source>
        <dbReference type="RuleBase" id="RU004473"/>
    </source>
</evidence>
<dbReference type="NCBIfam" id="TIGR01181">
    <property type="entry name" value="dTDP_gluc_dehyt"/>
    <property type="match status" value="1"/>
</dbReference>
<dbReference type="InterPro" id="IPR005888">
    <property type="entry name" value="dTDP_Gluc_deHydtase"/>
</dbReference>
<evidence type="ECO:0000256" key="6">
    <source>
        <dbReference type="ARBA" id="ARBA00023239"/>
    </source>
</evidence>
<evidence type="ECO:0000256" key="1">
    <source>
        <dbReference type="ARBA" id="ARBA00001539"/>
    </source>
</evidence>
<keyword evidence="10" id="KW-1185">Reference proteome</keyword>
<comment type="catalytic activity">
    <reaction evidence="1 7">
        <text>dTDP-alpha-D-glucose = dTDP-4-dehydro-6-deoxy-alpha-D-glucose + H2O</text>
        <dbReference type="Rhea" id="RHEA:17221"/>
        <dbReference type="ChEBI" id="CHEBI:15377"/>
        <dbReference type="ChEBI" id="CHEBI:57477"/>
        <dbReference type="ChEBI" id="CHEBI:57649"/>
        <dbReference type="EC" id="4.2.1.46"/>
    </reaction>
</comment>
<dbReference type="InterPro" id="IPR036291">
    <property type="entry name" value="NAD(P)-bd_dom_sf"/>
</dbReference>
<sequence>MAKLLVTGGCGFIGSNFIRQLLSSDSSVELINFDALTYAGNLKNLTDVASNPRYRFVKGDITNREEVRGVISEGLDAIIHFAAESHVDRSIMDSGPFVKTNVIGTQILLDAAKEKSVKRIVHVSTDEVYGSLGATGFFTETTPLSPNSPYSASKAGSDLLANAYHHTFGMDVVITRCSNNYGPYQFPEKLIPLFISNLLEDKQVPVYGDGLQIRDWIHVLDHARGVEAAWRKGRSGEVYNFGGRCEKTNMALTLLLLELLGKPKTLIKHVQDRLGHDRRYAIDCTKAETELGWQPLVTFEKGLKDTIDWYKANAAWVSEIRSGEYRKYYEKQYANR</sequence>
<dbReference type="Proteomes" id="UP000676194">
    <property type="component" value="Chromosome"/>
</dbReference>
<dbReference type="InterPro" id="IPR016040">
    <property type="entry name" value="NAD(P)-bd_dom"/>
</dbReference>
<evidence type="ECO:0000256" key="2">
    <source>
        <dbReference type="ARBA" id="ARBA00001911"/>
    </source>
</evidence>
<name>A0A8E6EZ61_9BACT</name>
<evidence type="ECO:0000259" key="8">
    <source>
        <dbReference type="Pfam" id="PF16363"/>
    </source>
</evidence>
<organism evidence="9 10">
    <name type="scientific">Telmatocola sphagniphila</name>
    <dbReference type="NCBI Taxonomy" id="1123043"/>
    <lineage>
        <taxon>Bacteria</taxon>
        <taxon>Pseudomonadati</taxon>
        <taxon>Planctomycetota</taxon>
        <taxon>Planctomycetia</taxon>
        <taxon>Gemmatales</taxon>
        <taxon>Gemmataceae</taxon>
    </lineage>
</organism>
<keyword evidence="6 7" id="KW-0456">Lyase</keyword>
<dbReference type="Pfam" id="PF16363">
    <property type="entry name" value="GDP_Man_Dehyd"/>
    <property type="match status" value="1"/>
</dbReference>
<reference evidence="9" key="1">
    <citation type="submission" date="2021-05" db="EMBL/GenBank/DDBJ databases">
        <title>Complete genome sequence of the cellulolytic planctomycete Telmatocola sphagniphila SP2T and characterization of the first cellulase from planctomycetes.</title>
        <authorList>
            <person name="Rakitin A.L."/>
            <person name="Beletsky A.V."/>
            <person name="Naumoff D.G."/>
            <person name="Kulichevskaya I.S."/>
            <person name="Mardanov A.V."/>
            <person name="Ravin N.V."/>
            <person name="Dedysh S.N."/>
        </authorList>
    </citation>
    <scope>NUCLEOTIDE SEQUENCE</scope>
    <source>
        <strain evidence="9">SP2T</strain>
    </source>
</reference>
<dbReference type="EMBL" id="CP074694">
    <property type="protein sequence ID" value="QVL33101.1"/>
    <property type="molecule type" value="Genomic_DNA"/>
</dbReference>
<proteinExistence type="inferred from homology"/>
<comment type="cofactor">
    <cofactor evidence="2 7">
        <name>NAD(+)</name>
        <dbReference type="ChEBI" id="CHEBI:57540"/>
    </cofactor>
</comment>
<accession>A0A8E6EZ61</accession>
<comment type="similarity">
    <text evidence="3 7">Belongs to the NAD(P)-dependent epimerase/dehydratase family. dTDP-glucose dehydratase subfamily.</text>
</comment>
<dbReference type="KEGG" id="tsph:KIH39_04070"/>
<dbReference type="EC" id="4.2.1.46" evidence="4 7"/>
<dbReference type="GO" id="GO:0009225">
    <property type="term" value="P:nucleotide-sugar metabolic process"/>
    <property type="evidence" value="ECO:0007669"/>
    <property type="project" value="InterPro"/>
</dbReference>
<gene>
    <name evidence="9" type="primary">rfbB</name>
    <name evidence="9" type="ORF">KIH39_04070</name>
</gene>
<feature type="domain" description="NAD(P)-binding" evidence="8">
    <location>
        <begin position="5"/>
        <end position="306"/>
    </location>
</feature>
<evidence type="ECO:0000256" key="4">
    <source>
        <dbReference type="ARBA" id="ARBA00011990"/>
    </source>
</evidence>
<dbReference type="FunFam" id="3.40.50.720:FF:000304">
    <property type="entry name" value="UDP-glucose 4,6-dehydratase"/>
    <property type="match status" value="1"/>
</dbReference>
<keyword evidence="5" id="KW-0520">NAD</keyword>
<dbReference type="GO" id="GO:0008460">
    <property type="term" value="F:dTDP-glucose 4,6-dehydratase activity"/>
    <property type="evidence" value="ECO:0007669"/>
    <property type="project" value="UniProtKB-EC"/>
</dbReference>
<dbReference type="Gene3D" id="3.40.50.720">
    <property type="entry name" value="NAD(P)-binding Rossmann-like Domain"/>
    <property type="match status" value="1"/>
</dbReference>